<dbReference type="PANTHER" id="PTHR32219:SF8">
    <property type="entry name" value="PROTON PUMP-INTERACTOR 2-RELATED"/>
    <property type="match status" value="1"/>
</dbReference>
<keyword evidence="7" id="KW-0175">Coiled coil</keyword>
<feature type="region of interest" description="Disordered" evidence="10">
    <location>
        <begin position="253"/>
        <end position="335"/>
    </location>
</feature>
<name>A0A6D2IQ57_9BRAS</name>
<keyword evidence="6" id="KW-1133">Transmembrane helix</keyword>
<keyword evidence="5" id="KW-0256">Endoplasmic reticulum</keyword>
<comment type="subcellular location">
    <subcellularLocation>
        <location evidence="1">Cell membrane</location>
        <topology evidence="1">Single-pass membrane protein</topology>
    </subcellularLocation>
    <subcellularLocation>
        <location evidence="2">Endoplasmic reticulum membrane</location>
        <topology evidence="2">Single-pass membrane protein</topology>
    </subcellularLocation>
</comment>
<dbReference type="AlphaFoldDB" id="A0A6D2IQ57"/>
<dbReference type="PANTHER" id="PTHR32219">
    <property type="entry name" value="RNA-BINDING PROTEIN YLMH-RELATED"/>
    <property type="match status" value="1"/>
</dbReference>
<sequence length="335" mass="39132">MFPCRSTILFPHFEELILGPATESITARLLKKPAVYIAHYVIEHGSTGFEEEDWVLKETEKPDGLIPLSEESLAKKEAFIQSLKAMAVELNEVRKEVDAITWNLNHLSDKMGKSQNKIKALDVEMAHVLHKRDRSYERIKMLRIRRDKGSLAVMRKAKDLAASGNVRELEVFASSEVKRTSQSLQERQLSRDGRVKSKRMSRLERKVWRYRARTEVIKLKLVSEWRRHRQKERCNRSSAEESDVVDLVYENPKKEEQEEEEVDEETFKERKREEQAEKARLPMERKRKLQKKAAAKAAIRAQKEAEKKLKECEKKAKKKAAASPLFRIRPITRSN</sequence>
<dbReference type="Proteomes" id="UP000467841">
    <property type="component" value="Unassembled WGS sequence"/>
</dbReference>
<evidence type="ECO:0000256" key="2">
    <source>
        <dbReference type="ARBA" id="ARBA00004389"/>
    </source>
</evidence>
<evidence type="ECO:0000313" key="12">
    <source>
        <dbReference type="Proteomes" id="UP000467841"/>
    </source>
</evidence>
<evidence type="ECO:0000256" key="4">
    <source>
        <dbReference type="ARBA" id="ARBA00022692"/>
    </source>
</evidence>
<evidence type="ECO:0000256" key="7">
    <source>
        <dbReference type="ARBA" id="ARBA00023054"/>
    </source>
</evidence>
<dbReference type="InterPro" id="IPR055282">
    <property type="entry name" value="PPI1-4"/>
</dbReference>
<dbReference type="GO" id="GO:0005886">
    <property type="term" value="C:plasma membrane"/>
    <property type="evidence" value="ECO:0007669"/>
    <property type="project" value="UniProtKB-SubCell"/>
</dbReference>
<evidence type="ECO:0000256" key="1">
    <source>
        <dbReference type="ARBA" id="ARBA00004162"/>
    </source>
</evidence>
<gene>
    <name evidence="11" type="ORF">MERR_LOCUS17000</name>
</gene>
<evidence type="ECO:0000256" key="8">
    <source>
        <dbReference type="ARBA" id="ARBA00023136"/>
    </source>
</evidence>
<organism evidence="11 12">
    <name type="scientific">Microthlaspi erraticum</name>
    <dbReference type="NCBI Taxonomy" id="1685480"/>
    <lineage>
        <taxon>Eukaryota</taxon>
        <taxon>Viridiplantae</taxon>
        <taxon>Streptophyta</taxon>
        <taxon>Embryophyta</taxon>
        <taxon>Tracheophyta</taxon>
        <taxon>Spermatophyta</taxon>
        <taxon>Magnoliopsida</taxon>
        <taxon>eudicotyledons</taxon>
        <taxon>Gunneridae</taxon>
        <taxon>Pentapetalae</taxon>
        <taxon>rosids</taxon>
        <taxon>malvids</taxon>
        <taxon>Brassicales</taxon>
        <taxon>Brassicaceae</taxon>
        <taxon>Coluteocarpeae</taxon>
        <taxon>Microthlaspi</taxon>
    </lineage>
</organism>
<evidence type="ECO:0000256" key="9">
    <source>
        <dbReference type="ARBA" id="ARBA00038080"/>
    </source>
</evidence>
<comment type="similarity">
    <text evidence="9">Belongs to the plant Proton pump-interactor protein family.</text>
</comment>
<reference evidence="11" key="1">
    <citation type="submission" date="2020-01" db="EMBL/GenBank/DDBJ databases">
        <authorList>
            <person name="Mishra B."/>
        </authorList>
    </citation>
    <scope>NUCLEOTIDE SEQUENCE [LARGE SCALE GENOMIC DNA]</scope>
</reference>
<dbReference type="EMBL" id="CACVBM020001085">
    <property type="protein sequence ID" value="CAA7029765.1"/>
    <property type="molecule type" value="Genomic_DNA"/>
</dbReference>
<accession>A0A6D2IQ57</accession>
<feature type="compositionally biased region" description="Basic and acidic residues" evidence="10">
    <location>
        <begin position="301"/>
        <end position="314"/>
    </location>
</feature>
<keyword evidence="4" id="KW-0812">Transmembrane</keyword>
<dbReference type="GO" id="GO:0005789">
    <property type="term" value="C:endoplasmic reticulum membrane"/>
    <property type="evidence" value="ECO:0007669"/>
    <property type="project" value="UniProtKB-SubCell"/>
</dbReference>
<evidence type="ECO:0000313" key="11">
    <source>
        <dbReference type="EMBL" id="CAA7029765.1"/>
    </source>
</evidence>
<protein>
    <submittedName>
        <fullName evidence="11">Uncharacterized protein</fullName>
    </submittedName>
</protein>
<feature type="compositionally biased region" description="Basic residues" evidence="10">
    <location>
        <begin position="285"/>
        <end position="294"/>
    </location>
</feature>
<evidence type="ECO:0000256" key="10">
    <source>
        <dbReference type="SAM" id="MobiDB-lite"/>
    </source>
</evidence>
<feature type="compositionally biased region" description="Basic and acidic residues" evidence="10">
    <location>
        <begin position="265"/>
        <end position="284"/>
    </location>
</feature>
<evidence type="ECO:0000256" key="3">
    <source>
        <dbReference type="ARBA" id="ARBA00022475"/>
    </source>
</evidence>
<comment type="caution">
    <text evidence="11">The sequence shown here is derived from an EMBL/GenBank/DDBJ whole genome shotgun (WGS) entry which is preliminary data.</text>
</comment>
<keyword evidence="8" id="KW-0472">Membrane</keyword>
<proteinExistence type="inferred from homology"/>
<evidence type="ECO:0000256" key="6">
    <source>
        <dbReference type="ARBA" id="ARBA00022989"/>
    </source>
</evidence>
<keyword evidence="3" id="KW-1003">Cell membrane</keyword>
<evidence type="ECO:0000256" key="5">
    <source>
        <dbReference type="ARBA" id="ARBA00022824"/>
    </source>
</evidence>
<keyword evidence="12" id="KW-1185">Reference proteome</keyword>